<dbReference type="KEGG" id="asn:106723325"/>
<dbReference type="InterPro" id="IPR048465">
    <property type="entry name" value="Maestro-like_HEAT"/>
</dbReference>
<evidence type="ECO:0000313" key="3">
    <source>
        <dbReference type="Proteomes" id="UP000189705"/>
    </source>
</evidence>
<feature type="compositionally biased region" description="Low complexity" evidence="1">
    <location>
        <begin position="233"/>
        <end position="245"/>
    </location>
</feature>
<accession>A0A3Q0FVN4</accession>
<name>A0A3Q0FVN4_ALLSI</name>
<dbReference type="Proteomes" id="UP000189705">
    <property type="component" value="Unplaced"/>
</dbReference>
<dbReference type="RefSeq" id="XP_025051317.1">
    <property type="nucleotide sequence ID" value="XM_025195532.1"/>
</dbReference>
<evidence type="ECO:0000259" key="2">
    <source>
        <dbReference type="Pfam" id="PF21047"/>
    </source>
</evidence>
<feature type="region of interest" description="Disordered" evidence="1">
    <location>
        <begin position="218"/>
        <end position="282"/>
    </location>
</feature>
<gene>
    <name evidence="4" type="primary">LOC106723325</name>
</gene>
<reference evidence="4" key="1">
    <citation type="submission" date="2025-08" db="UniProtKB">
        <authorList>
            <consortium name="RefSeq"/>
        </authorList>
    </citation>
    <scope>IDENTIFICATION</scope>
</reference>
<dbReference type="Pfam" id="PF21047">
    <property type="entry name" value="HEAT_Maestro"/>
    <property type="match status" value="1"/>
</dbReference>
<dbReference type="InParanoid" id="A0A3Q0FVN4"/>
<organism evidence="3 4">
    <name type="scientific">Alligator sinensis</name>
    <name type="common">Chinese alligator</name>
    <dbReference type="NCBI Taxonomy" id="38654"/>
    <lineage>
        <taxon>Eukaryota</taxon>
        <taxon>Metazoa</taxon>
        <taxon>Chordata</taxon>
        <taxon>Craniata</taxon>
        <taxon>Vertebrata</taxon>
        <taxon>Euteleostomi</taxon>
        <taxon>Archelosauria</taxon>
        <taxon>Archosauria</taxon>
        <taxon>Crocodylia</taxon>
        <taxon>Alligatoridae</taxon>
        <taxon>Alligatorinae</taxon>
        <taxon>Alligator</taxon>
    </lineage>
</organism>
<dbReference type="GeneID" id="106723325"/>
<protein>
    <submittedName>
        <fullName evidence="4">Uncharacterized protein LOC106723325</fullName>
    </submittedName>
</protein>
<keyword evidence="3" id="KW-1185">Reference proteome</keyword>
<proteinExistence type="predicted"/>
<evidence type="ECO:0000313" key="4">
    <source>
        <dbReference type="RefSeq" id="XP_025051317.1"/>
    </source>
</evidence>
<evidence type="ECO:0000256" key="1">
    <source>
        <dbReference type="SAM" id="MobiDB-lite"/>
    </source>
</evidence>
<dbReference type="AlphaFoldDB" id="A0A3Q0FVN4"/>
<feature type="compositionally biased region" description="Polar residues" evidence="1">
    <location>
        <begin position="246"/>
        <end position="282"/>
    </location>
</feature>
<sequence>MESCLLQTTLKICLTSPRHNSLYVRTKQQKHMEDLEAMLRSLLATAPSLDRLQFLWEDSPDMPQMGDTAAQLCLSHSHPAADISCQAREGIYLLAQILLHHKGQDMQEAEGLLHLSREQQSQVQSYVGLAEVGEVFQKILSEGQRRSFVQRALAGVLDMNVCVSRAALILLYAMLGEAGHLIGDKEEETPARIMRKLLVMKGFKQLPRELQGHSLLASSSRTPCPLQQPKVPSAASTSSKADSTSLNKFTIQSLTGSKTAPEGTSSPESATTLGSSTDANTP</sequence>
<feature type="domain" description="Maestro-like HEAT-repeats" evidence="2">
    <location>
        <begin position="58"/>
        <end position="197"/>
    </location>
</feature>